<protein>
    <submittedName>
        <fullName evidence="2">Uncharacterized protein</fullName>
    </submittedName>
</protein>
<dbReference type="AlphaFoldDB" id="A0A2V0P5R7"/>
<gene>
    <name evidence="2" type="ORF">Rsub_04621</name>
</gene>
<evidence type="ECO:0000256" key="1">
    <source>
        <dbReference type="SAM" id="MobiDB-lite"/>
    </source>
</evidence>
<feature type="compositionally biased region" description="Low complexity" evidence="1">
    <location>
        <begin position="272"/>
        <end position="285"/>
    </location>
</feature>
<name>A0A2V0P5R7_9CHLO</name>
<reference evidence="2 3" key="1">
    <citation type="journal article" date="2018" name="Sci. Rep.">
        <title>Raphidocelis subcapitata (=Pseudokirchneriella subcapitata) provides an insight into genome evolution and environmental adaptations in the Sphaeropleales.</title>
        <authorList>
            <person name="Suzuki S."/>
            <person name="Yamaguchi H."/>
            <person name="Nakajima N."/>
            <person name="Kawachi M."/>
        </authorList>
    </citation>
    <scope>NUCLEOTIDE SEQUENCE [LARGE SCALE GENOMIC DNA]</scope>
    <source>
        <strain evidence="2 3">NIES-35</strain>
    </source>
</reference>
<organism evidence="2 3">
    <name type="scientific">Raphidocelis subcapitata</name>
    <dbReference type="NCBI Taxonomy" id="307507"/>
    <lineage>
        <taxon>Eukaryota</taxon>
        <taxon>Viridiplantae</taxon>
        <taxon>Chlorophyta</taxon>
        <taxon>core chlorophytes</taxon>
        <taxon>Chlorophyceae</taxon>
        <taxon>CS clade</taxon>
        <taxon>Sphaeropleales</taxon>
        <taxon>Selenastraceae</taxon>
        <taxon>Raphidocelis</taxon>
    </lineage>
</organism>
<proteinExistence type="predicted"/>
<keyword evidence="3" id="KW-1185">Reference proteome</keyword>
<comment type="caution">
    <text evidence="2">The sequence shown here is derived from an EMBL/GenBank/DDBJ whole genome shotgun (WGS) entry which is preliminary data.</text>
</comment>
<feature type="region of interest" description="Disordered" evidence="1">
    <location>
        <begin position="1"/>
        <end position="82"/>
    </location>
</feature>
<dbReference type="OrthoDB" id="562681at2759"/>
<accession>A0A2V0P5R7</accession>
<dbReference type="Proteomes" id="UP000247498">
    <property type="component" value="Unassembled WGS sequence"/>
</dbReference>
<evidence type="ECO:0000313" key="3">
    <source>
        <dbReference type="Proteomes" id="UP000247498"/>
    </source>
</evidence>
<feature type="region of interest" description="Disordered" evidence="1">
    <location>
        <begin position="261"/>
        <end position="329"/>
    </location>
</feature>
<dbReference type="InParanoid" id="A0A2V0P5R7"/>
<dbReference type="EMBL" id="BDRX01000032">
    <property type="protein sequence ID" value="GBF92517.1"/>
    <property type="molecule type" value="Genomic_DNA"/>
</dbReference>
<sequence length="416" mass="42680">MRTKQTPVPARGLSDEDSDSEGDLEALEAWQGPAPIDSGGDSGRAHGAAPPQSGADGASPCAAVQQMGAHDGGEPGSAAAAEAEVEAEGEADACAAADAETEAVGIAWPMFQEFAVRGSHPPSIAVPLDMMRTCFPGAELPLEMRLRLEVDGHPWGQPFPSRINPSGHIAAGLRSFPELFGCRVIGLRRDTDSGGAAALTLLLSSLEDERHGDDERPVAVRITEYVSSSRILSVKKDMVQACTITSIRRLSPSSIELRASTAAVPGGGGAGVRTAGARARPAGVGVKRRQPQQEREDSGSEEETCSSGGEGAEEGSKEGIDPPPGGDALAEAGCTAMLEAQRAAEALGLEPALFAAVCRGMQQATEGTVGARRFLAGDYPSLRYACGAGDVAVAREWMVRMAARGGGSGGGGSRGR</sequence>
<evidence type="ECO:0000313" key="2">
    <source>
        <dbReference type="EMBL" id="GBF92517.1"/>
    </source>
</evidence>
<feature type="compositionally biased region" description="Acidic residues" evidence="1">
    <location>
        <begin position="15"/>
        <end position="26"/>
    </location>
</feature>